<reference evidence="3" key="1">
    <citation type="submission" date="2022-05" db="EMBL/GenBank/DDBJ databases">
        <title>The Musa troglodytarum L. genome provides insights into the mechanism of non-climacteric behaviour and enrichment of carotenoids.</title>
        <authorList>
            <person name="Wang J."/>
        </authorList>
    </citation>
    <scope>NUCLEOTIDE SEQUENCE</scope>
    <source>
        <tissue evidence="3">Leaf</tissue>
    </source>
</reference>
<feature type="repeat" description="TPR" evidence="1">
    <location>
        <begin position="126"/>
        <end position="159"/>
    </location>
</feature>
<dbReference type="Gene3D" id="3.40.50.1820">
    <property type="entry name" value="alpha/beta hydrolase"/>
    <property type="match status" value="1"/>
</dbReference>
<dbReference type="Gene3D" id="2.40.100.10">
    <property type="entry name" value="Cyclophilin-like"/>
    <property type="match status" value="1"/>
</dbReference>
<dbReference type="PROSITE" id="PS50072">
    <property type="entry name" value="CSA_PPIASE_2"/>
    <property type="match status" value="1"/>
</dbReference>
<dbReference type="GO" id="GO:0003755">
    <property type="term" value="F:peptidyl-prolyl cis-trans isomerase activity"/>
    <property type="evidence" value="ECO:0007669"/>
    <property type="project" value="InterPro"/>
</dbReference>
<dbReference type="InterPro" id="IPR029000">
    <property type="entry name" value="Cyclophilin-like_dom_sf"/>
</dbReference>
<dbReference type="PANTHER" id="PTHR43056:SF5">
    <property type="entry name" value="PEPTIDASE S9 PROLYL OLIGOPEPTIDASE CATALYTIC DOMAIN-CONTAINING PROTEIN"/>
    <property type="match status" value="1"/>
</dbReference>
<dbReference type="AlphaFoldDB" id="A0A9E7I000"/>
<dbReference type="SUPFAM" id="SSF53474">
    <property type="entry name" value="alpha/beta-Hydrolases"/>
    <property type="match status" value="1"/>
</dbReference>
<organism evidence="3 4">
    <name type="scientific">Musa troglodytarum</name>
    <name type="common">fe'i banana</name>
    <dbReference type="NCBI Taxonomy" id="320322"/>
    <lineage>
        <taxon>Eukaryota</taxon>
        <taxon>Viridiplantae</taxon>
        <taxon>Streptophyta</taxon>
        <taxon>Embryophyta</taxon>
        <taxon>Tracheophyta</taxon>
        <taxon>Spermatophyta</taxon>
        <taxon>Magnoliopsida</taxon>
        <taxon>Liliopsida</taxon>
        <taxon>Zingiberales</taxon>
        <taxon>Musaceae</taxon>
        <taxon>Musa</taxon>
    </lineage>
</organism>
<dbReference type="InterPro" id="IPR001375">
    <property type="entry name" value="Peptidase_S9_cat"/>
</dbReference>
<dbReference type="InterPro" id="IPR002130">
    <property type="entry name" value="Cyclophilin-type_PPIase_dom"/>
</dbReference>
<feature type="domain" description="PPIase cyclophilin-type" evidence="2">
    <location>
        <begin position="19"/>
        <end position="190"/>
    </location>
</feature>
<dbReference type="PANTHER" id="PTHR43056">
    <property type="entry name" value="PEPTIDASE S9 PROLYL OLIGOPEPTIDASE"/>
    <property type="match status" value="1"/>
</dbReference>
<evidence type="ECO:0000313" key="4">
    <source>
        <dbReference type="Proteomes" id="UP001055439"/>
    </source>
</evidence>
<dbReference type="PROSITE" id="PS50005">
    <property type="entry name" value="TPR"/>
    <property type="match status" value="1"/>
</dbReference>
<proteinExistence type="predicted"/>
<dbReference type="InterPro" id="IPR029058">
    <property type="entry name" value="AB_hydrolase_fold"/>
</dbReference>
<dbReference type="GO" id="GO:0008236">
    <property type="term" value="F:serine-type peptidase activity"/>
    <property type="evidence" value="ECO:0007669"/>
    <property type="project" value="InterPro"/>
</dbReference>
<evidence type="ECO:0000256" key="1">
    <source>
        <dbReference type="PROSITE-ProRule" id="PRU00339"/>
    </source>
</evidence>
<keyword evidence="3" id="KW-0378">Hydrolase</keyword>
<name>A0A9E7I000_9LILI</name>
<dbReference type="OrthoDB" id="416344at2759"/>
<dbReference type="InterPro" id="IPR019734">
    <property type="entry name" value="TPR_rpt"/>
</dbReference>
<protein>
    <submittedName>
        <fullName evidence="3">Dienelactone hydrolase family</fullName>
    </submittedName>
</protein>
<dbReference type="EMBL" id="CP097510">
    <property type="protein sequence ID" value="URE38643.1"/>
    <property type="molecule type" value="Genomic_DNA"/>
</dbReference>
<gene>
    <name evidence="3" type="ORF">MUK42_15904</name>
</gene>
<dbReference type="InterPro" id="IPR050585">
    <property type="entry name" value="Xaa-Pro_dipeptidyl-ppase/CocE"/>
</dbReference>
<keyword evidence="4" id="KW-1185">Reference proteome</keyword>
<sequence length="724" mass="80014">MEGGGGDAAAEGKRNPRCYMDVSIGGEMEGRIVVELFADVVPRTAENFRALCTGEQGVGPHTGVPLHFKVLKGMGVVRSIEHTPVGVADCPTVDVVIADCGELPEGADDGVSNFFKDGDLYPDWPNDLDDKPSEAHIALNDVDAAVESFKKALELEPNDVIVKESTKLEDKPTDVIPSEFASRTLAQEYGGGAFAVSEDIIIFSNYKDQRLYKHFVGGPSPVPITPDYGGPLVCYADGNFDPHFSRYITVMEDHRKSNLNPSTTIACIHLNDVNIQELSKRICVAGGDPTIVESPTEPKWSPKGELFFITDRGSGFWNIYKWIEGKNKVVAVYPFNAEFTRPLWVFGISSYDFIGKDGENDNIVCTYRQNGRSYIGILDSVKGSFLSLDIHLTDIGNIVFGSCCLYMEGASATHPLSIVKVTLDASQSKAIESSVLWSSSPDLTKYEPYFSLPEIIEFPTECPGQNAYAYFYPPSNPIYQACSDEKPPLLVKSHGGPTSESHCILDLNIQYWTSRGWAFVDVNYGGSTGYGREYRERLLRQWGIVDVNDCCSCARFLVECGKVDGERLCITGRSAGGYTTLACLAFRETFKAGASLYGVADLTLLKAETHKFESYYLDNLVGSENAYFERSPINFVDKFTCPVILFQGLEDKVVPPVQARKIYKALMDKGLPVALVEYEGEQHGFRKAENIKFTLEQQMMFFARLVGHFQVADPISPIKIDNFD</sequence>
<dbReference type="GO" id="GO:0006508">
    <property type="term" value="P:proteolysis"/>
    <property type="evidence" value="ECO:0007669"/>
    <property type="project" value="InterPro"/>
</dbReference>
<accession>A0A9E7I000</accession>
<evidence type="ECO:0000313" key="3">
    <source>
        <dbReference type="EMBL" id="URE38643.1"/>
    </source>
</evidence>
<keyword evidence="1" id="KW-0802">TPR repeat</keyword>
<dbReference type="SUPFAM" id="SSF50891">
    <property type="entry name" value="Cyclophilin-like"/>
    <property type="match status" value="1"/>
</dbReference>
<dbReference type="SUPFAM" id="SSF69322">
    <property type="entry name" value="Tricorn protease domain 2"/>
    <property type="match status" value="1"/>
</dbReference>
<dbReference type="Pfam" id="PF00326">
    <property type="entry name" value="Peptidase_S9"/>
    <property type="match status" value="1"/>
</dbReference>
<evidence type="ECO:0000259" key="2">
    <source>
        <dbReference type="PROSITE" id="PS50072"/>
    </source>
</evidence>
<dbReference type="Proteomes" id="UP001055439">
    <property type="component" value="Chromosome 8"/>
</dbReference>
<dbReference type="Pfam" id="PF00160">
    <property type="entry name" value="Pro_isomerase"/>
    <property type="match status" value="1"/>
</dbReference>